<comment type="caution">
    <text evidence="6">The sequence shown here is derived from an EMBL/GenBank/DDBJ whole genome shotgun (WGS) entry which is preliminary data.</text>
</comment>
<evidence type="ECO:0000259" key="5">
    <source>
        <dbReference type="SMART" id="SM01360"/>
    </source>
</evidence>
<dbReference type="InterPro" id="IPR021868">
    <property type="entry name" value="Alpha_2_Macroglob_MG3"/>
</dbReference>
<evidence type="ECO:0000256" key="1">
    <source>
        <dbReference type="ARBA" id="ARBA00010556"/>
    </source>
</evidence>
<keyword evidence="3" id="KW-1133">Transmembrane helix</keyword>
<dbReference type="InterPro" id="IPR001599">
    <property type="entry name" value="Macroglobln_a2"/>
</dbReference>
<feature type="domain" description="Alpha-2-macroglobulin bait region" evidence="4">
    <location>
        <begin position="937"/>
        <end position="1079"/>
    </location>
</feature>
<dbReference type="EMBL" id="AACKMW020000009">
    <property type="protein sequence ID" value="MPB98530.1"/>
    <property type="molecule type" value="Genomic_DNA"/>
</dbReference>
<dbReference type="Pfam" id="PF21142">
    <property type="entry name" value="A2M_bMG2"/>
    <property type="match status" value="1"/>
</dbReference>
<dbReference type="Pfam" id="PF01835">
    <property type="entry name" value="MG2"/>
    <property type="match status" value="1"/>
</dbReference>
<dbReference type="SMART" id="SM01360">
    <property type="entry name" value="A2M"/>
    <property type="match status" value="1"/>
</dbReference>
<accession>A0ABW9N2N0</accession>
<dbReference type="Pfam" id="PF07703">
    <property type="entry name" value="A2M_BRD"/>
    <property type="match status" value="1"/>
</dbReference>
<keyword evidence="3" id="KW-0812">Transmembrane</keyword>
<dbReference type="InterPro" id="IPR041203">
    <property type="entry name" value="Bact_A2M_MG5"/>
</dbReference>
<dbReference type="Pfam" id="PF00207">
    <property type="entry name" value="A2M"/>
    <property type="match status" value="1"/>
</dbReference>
<evidence type="ECO:0000313" key="6">
    <source>
        <dbReference type="EMBL" id="MPB98530.1"/>
    </source>
</evidence>
<sequence>MRELYNFLSEARVNLDIICKIYFTSRTVMKRFLYGLMIFFIAIFTTACSKSEEKNSMIRAYGFDENSQSIFIEFNTNITNQELGVIKEREVVVNGQTIKAKYTLEHPKRLDIFIPLRANQKYDVMIDLNDILKGETIKLNFQTPYEKLDIKGYFQNISNDESVLILNLQSYYVFDEDILRKALQMHAENQNITIDQIVIQDNMASIYSKPLKSQNTNTNIKVLFDKAVLGLENNIKYECILLAKSDFVFQGANIVNKNIELLFSQNVSQDQNLKDLIFVSPEVDFKALAHGNKIKLIGAFVPNKDYEIQIAQGIKSESGVNTKQNFKAKVSLKDYEPAISFSNQGVFLSSKASKKIAFKTLNVKKVHLEVWQVFSNNLSEYLRYKNLQGFKNVSDYDSDIFSESDYTSEVVLKRDFDIEYSKNEWQESEIVLDALKDLSGVFIVKLYFKEEDVDYVFDEDMESWKKYRFFDQKAKVSKNLIFSDIALIAQSLDKKLIVDVRNYTNQKLLSGVKVDVISKNNQILASKISNEDGLVIFENIDKSKALFVIASKDKQASILRLSSPLLYDGFDVDGLELNSQNKVFIYTERGVYRPGDDIHLNMVARNDKGALKHPISLSFFDPQNKKILDKIKLLPLSNGTFYKKITLSPQAPSGIYLARVEFADSIFDKEILVQNIIPNRIKVSLQTEKETKNKDQLDFNLSSKYLFGSPSSALNFQASLLIRKKEYRSLKYPNYVFSNPSVLMQTYSDNIEGVLDEKGQEKGVFVLKEFLKNAPYNLEASIQARVFEKGSRSAEVSSKTQIILHDDFVGLKRLENRYLNSNSIINFEAIVSDLNEKLISNREIKYTIYANSYSWWWDYDNYDDFLKSLKKDKNTQVVAQGVVLSENKPVKIEFDPKDYHGEMFIELEDIQGKTSTGEFFYVNSFGAPSNADIVSSLKIKSDKKEYNPNDIAVVEFESVKGAKAIVTLNDNTKVLKRFIINTHEDTTKVEIPILKEYTPNVYVSVILLQDYNQYTNDRALRLFGVLALKVADEQSKIKLDIKAPSKVLPKQDFEVEIQSENKQKYTYTIAIVDEGLLDVNAFKTPDIWEYFYQKIRFNMSIYDTYDKIIAKNTSDIAKVLTTGGDVLLSSRAEKSKNDEKVRRFKPVVLFQEPMQSDENGYAKVKFNMPSYSGSLRVMVVANNDVGFGSADKNIQVIAPAVMLETLPRSLRINDEFKFLVQVFKVDDDVQSATLKLNAKNSLINFDKNEIKIDFKGEKTKDIYINVKVNANKIGVEEIQLSLNAKNYTYTQNTQIDIKPLNTITYEGNSYKIPANSSMKFEIKDDYINPVAFLSVSSKPILNINHRLKYLQHYPYGCIEQSTSAVLPQLFLQKLDQGANEQKNINNINALLGKYANFQTANGGFAYWQGLKDSDAWGSNYAGMFMILAKERGYYVSDGMFKAWLDYEKKYIQNTSNKNIRINSLYLLALAKEPNLSIMNAIYEDEAYMKSLDNVSLWQLGAAYKLAGFDEVALNIAQQLSTKPDNKDSYADTYGSFLRDEAIIANAYKIIYGKNNDALLDDIKKTLEGHAWLSTQSIGYALYALANSFDDNVSKTIKAKLTINHENQKLDSSFAKFEFNQGGALIEAKEDTYVHFGIEGVKKGIAEPFRQRIDIERSFYDENGNTIDENTIKSSQIFYMKLKISNKNYPGASHFALTQILPSGWEVVHDLLGEDTPDFVRNSYYDFMDIRDDKIMYFFPLHHDETREFFVKLSAITPGVYTLSGAYAEAMYDDAYKALSESKRVKVVQ</sequence>
<dbReference type="Pfam" id="PF17972">
    <property type="entry name" value="bMG5"/>
    <property type="match status" value="1"/>
</dbReference>
<dbReference type="Pfam" id="PF11974">
    <property type="entry name" value="bMG3"/>
    <property type="match status" value="1"/>
</dbReference>
<keyword evidence="2" id="KW-0732">Signal</keyword>
<feature type="transmembrane region" description="Helical" evidence="3">
    <location>
        <begin position="31"/>
        <end position="47"/>
    </location>
</feature>
<evidence type="ECO:0000259" key="4">
    <source>
        <dbReference type="SMART" id="SM01359"/>
    </source>
</evidence>
<dbReference type="InterPro" id="IPR047565">
    <property type="entry name" value="Alpha-macroglob_thiol-ester_cl"/>
</dbReference>
<dbReference type="Gene3D" id="2.60.40.1930">
    <property type="match status" value="1"/>
</dbReference>
<evidence type="ECO:0000256" key="2">
    <source>
        <dbReference type="ARBA" id="ARBA00022729"/>
    </source>
</evidence>
<dbReference type="InterPro" id="IPR051802">
    <property type="entry name" value="YfhM-like"/>
</dbReference>
<dbReference type="InterPro" id="IPR041246">
    <property type="entry name" value="Bact_MG10"/>
</dbReference>
<dbReference type="Pfam" id="PF17962">
    <property type="entry name" value="bMG6"/>
    <property type="match status" value="1"/>
</dbReference>
<evidence type="ECO:0000313" key="7">
    <source>
        <dbReference type="Proteomes" id="UP000364097"/>
    </source>
</evidence>
<name>A0ABW9N2N0_9BACT</name>
<dbReference type="SMART" id="SM01419">
    <property type="entry name" value="Thiol-ester_cl"/>
    <property type="match status" value="1"/>
</dbReference>
<dbReference type="InterPro" id="IPR002890">
    <property type="entry name" value="MG2"/>
</dbReference>
<gene>
    <name evidence="6" type="ORF">A0Z09_000310</name>
</gene>
<protein>
    <submittedName>
        <fullName evidence="6">Alpha-2-macroglobulin</fullName>
    </submittedName>
</protein>
<keyword evidence="7" id="KW-1185">Reference proteome</keyword>
<dbReference type="SMART" id="SM01359">
    <property type="entry name" value="A2M_N_2"/>
    <property type="match status" value="1"/>
</dbReference>
<dbReference type="SUPFAM" id="SSF48239">
    <property type="entry name" value="Terpenoid cyclases/Protein prenyltransferases"/>
    <property type="match status" value="1"/>
</dbReference>
<dbReference type="Proteomes" id="UP000364097">
    <property type="component" value="Unassembled WGS sequence"/>
</dbReference>
<reference evidence="6" key="1">
    <citation type="submission" date="2019-08" db="EMBL/GenBank/DDBJ databases">
        <title>Rapid identification of Enteric Bacteria from Whole Genome Sequences (WGS) using Average Nucleotide Identity (ANI).</title>
        <authorList>
            <person name="Lane C."/>
        </authorList>
    </citation>
    <scope>NUCLEOTIDE SEQUENCE [LARGE SCALE GENOMIC DNA]</scope>
    <source>
        <strain evidence="6">2010D-8461</strain>
    </source>
</reference>
<dbReference type="PANTHER" id="PTHR40094">
    <property type="entry name" value="ALPHA-2-MACROGLOBULIN HOMOLOG"/>
    <property type="match status" value="1"/>
</dbReference>
<organism evidence="6 7">
    <name type="scientific">Campylobacter subantarcticus</name>
    <dbReference type="NCBI Taxonomy" id="497724"/>
    <lineage>
        <taxon>Bacteria</taxon>
        <taxon>Pseudomonadati</taxon>
        <taxon>Campylobacterota</taxon>
        <taxon>Epsilonproteobacteria</taxon>
        <taxon>Campylobacterales</taxon>
        <taxon>Campylobacteraceae</taxon>
        <taxon>Campylobacter</taxon>
    </lineage>
</organism>
<dbReference type="PANTHER" id="PTHR40094:SF1">
    <property type="entry name" value="UBIQUITIN DOMAIN-CONTAINING PROTEIN"/>
    <property type="match status" value="1"/>
</dbReference>
<keyword evidence="3" id="KW-0472">Membrane</keyword>
<dbReference type="Gene3D" id="1.50.10.20">
    <property type="match status" value="1"/>
</dbReference>
<dbReference type="InterPro" id="IPR011625">
    <property type="entry name" value="A2M_N_BRD"/>
</dbReference>
<proteinExistence type="inferred from homology"/>
<dbReference type="InterPro" id="IPR041462">
    <property type="entry name" value="Bact_A2M_MG6"/>
</dbReference>
<evidence type="ECO:0000256" key="3">
    <source>
        <dbReference type="SAM" id="Phobius"/>
    </source>
</evidence>
<feature type="domain" description="Alpha-2-macroglobulin" evidence="5">
    <location>
        <begin position="1147"/>
        <end position="1236"/>
    </location>
</feature>
<dbReference type="Pfam" id="PF17973">
    <property type="entry name" value="bMG10"/>
    <property type="match status" value="1"/>
</dbReference>
<comment type="similarity">
    <text evidence="1">Belongs to the protease inhibitor I39 (alpha-2-macroglobulin) family. Bacterial alpha-2-macroglobulin subfamily.</text>
</comment>
<dbReference type="InterPro" id="IPR049120">
    <property type="entry name" value="A2M_bMG2"/>
</dbReference>
<dbReference type="CDD" id="cd02891">
    <property type="entry name" value="A2M_like"/>
    <property type="match status" value="1"/>
</dbReference>
<dbReference type="InterPro" id="IPR008930">
    <property type="entry name" value="Terpenoid_cyclase/PrenylTrfase"/>
</dbReference>